<comment type="subunit">
    <text evidence="7 8">Homodimer.</text>
</comment>
<feature type="binding site" evidence="7">
    <location>
        <position position="176"/>
    </location>
    <ligand>
        <name>substrate</name>
    </ligand>
</feature>
<gene>
    <name evidence="7" type="primary">tpiA</name>
    <name evidence="9" type="ORF">HNQ40_001862</name>
</gene>
<dbReference type="InterPro" id="IPR035990">
    <property type="entry name" value="TIM_sf"/>
</dbReference>
<keyword evidence="10" id="KW-1185">Reference proteome</keyword>
<dbReference type="CDD" id="cd00311">
    <property type="entry name" value="TIM"/>
    <property type="match status" value="1"/>
</dbReference>
<sequence length="255" mass="26641">MSDRKPTIGGNWKMNLHTGDAKALAVGLAEAVKTDAVDVTVFPAFPYLAMVAGVFCDAGSQIKVGAQDFYHQANGAYTGEVSLSMLKDVGVATVLVGHSERRHVIGETDVLINEKVLAALEAGFEVVLAIGEKLEQREAGQTDFINYAQMCYGLAGVSAEQMSKVTIAYEPVWAIGTGKTASPEDAQAAHAAIRGCLSGIYPGTDVYATTRIQYGGSMKPANAGELLAQPDIDGGLIGGASLKVEDFNGIITAAQ</sequence>
<dbReference type="Gene3D" id="3.20.20.70">
    <property type="entry name" value="Aldolase class I"/>
    <property type="match status" value="1"/>
</dbReference>
<dbReference type="HAMAP" id="MF_00147_B">
    <property type="entry name" value="TIM_B"/>
    <property type="match status" value="1"/>
</dbReference>
<reference evidence="9 10" key="1">
    <citation type="submission" date="2020-08" db="EMBL/GenBank/DDBJ databases">
        <title>Genomic Encyclopedia of Type Strains, Phase IV (KMG-IV): sequencing the most valuable type-strain genomes for metagenomic binning, comparative biology and taxonomic classification.</title>
        <authorList>
            <person name="Goeker M."/>
        </authorList>
    </citation>
    <scope>NUCLEOTIDE SEQUENCE [LARGE SCALE GENOMIC DNA]</scope>
    <source>
        <strain evidence="9 10">DSM 103725</strain>
    </source>
</reference>
<keyword evidence="4 7" id="KW-0963">Cytoplasm</keyword>
<evidence type="ECO:0000256" key="7">
    <source>
        <dbReference type="HAMAP-Rule" id="MF_00147"/>
    </source>
</evidence>
<dbReference type="AlphaFoldDB" id="A0A7X0H8H4"/>
<dbReference type="EMBL" id="JACHGY010000001">
    <property type="protein sequence ID" value="MBB6430056.1"/>
    <property type="molecule type" value="Genomic_DNA"/>
</dbReference>
<dbReference type="SUPFAM" id="SSF51351">
    <property type="entry name" value="Triosephosphate isomerase (TIM)"/>
    <property type="match status" value="1"/>
</dbReference>
<feature type="binding site" evidence="7">
    <location>
        <begin position="238"/>
        <end position="239"/>
    </location>
    <ligand>
        <name>substrate</name>
    </ligand>
</feature>
<dbReference type="PROSITE" id="PS00171">
    <property type="entry name" value="TIM_1"/>
    <property type="match status" value="1"/>
</dbReference>
<keyword evidence="3 7" id="KW-0312">Gluconeogenesis</keyword>
<comment type="subcellular location">
    <subcellularLocation>
        <location evidence="7 8">Cytoplasm</location>
    </subcellularLocation>
</comment>
<evidence type="ECO:0000256" key="2">
    <source>
        <dbReference type="ARBA" id="ARBA00007422"/>
    </source>
</evidence>
<evidence type="ECO:0000256" key="4">
    <source>
        <dbReference type="ARBA" id="ARBA00022490"/>
    </source>
</evidence>
<feature type="binding site" evidence="7">
    <location>
        <position position="217"/>
    </location>
    <ligand>
        <name>substrate</name>
    </ligand>
</feature>
<dbReference type="Pfam" id="PF00121">
    <property type="entry name" value="TIM"/>
    <property type="match status" value="1"/>
</dbReference>
<dbReference type="PANTHER" id="PTHR21139">
    <property type="entry name" value="TRIOSEPHOSPHATE ISOMERASE"/>
    <property type="match status" value="1"/>
</dbReference>
<accession>A0A7X0H8H4</accession>
<dbReference type="InterPro" id="IPR013785">
    <property type="entry name" value="Aldolase_TIM"/>
</dbReference>
<dbReference type="NCBIfam" id="TIGR00419">
    <property type="entry name" value="tim"/>
    <property type="match status" value="1"/>
</dbReference>
<feature type="active site" description="Electrophile" evidence="7">
    <location>
        <position position="98"/>
    </location>
</feature>
<comment type="pathway">
    <text evidence="1 7 8">Carbohydrate degradation; glycolysis; D-glyceraldehyde 3-phosphate from glycerone phosphate: step 1/1.</text>
</comment>
<evidence type="ECO:0000256" key="8">
    <source>
        <dbReference type="RuleBase" id="RU363013"/>
    </source>
</evidence>
<dbReference type="GO" id="GO:0006096">
    <property type="term" value="P:glycolytic process"/>
    <property type="evidence" value="ECO:0007669"/>
    <property type="project" value="UniProtKB-UniRule"/>
</dbReference>
<dbReference type="GO" id="GO:0005829">
    <property type="term" value="C:cytosol"/>
    <property type="evidence" value="ECO:0007669"/>
    <property type="project" value="TreeGrafter"/>
</dbReference>
<dbReference type="GO" id="GO:0046166">
    <property type="term" value="P:glyceraldehyde-3-phosphate biosynthetic process"/>
    <property type="evidence" value="ECO:0007669"/>
    <property type="project" value="TreeGrafter"/>
</dbReference>
<evidence type="ECO:0000313" key="9">
    <source>
        <dbReference type="EMBL" id="MBB6430056.1"/>
    </source>
</evidence>
<comment type="pathway">
    <text evidence="7 8">Carbohydrate biosynthesis; gluconeogenesis.</text>
</comment>
<evidence type="ECO:0000256" key="5">
    <source>
        <dbReference type="ARBA" id="ARBA00023152"/>
    </source>
</evidence>
<dbReference type="PROSITE" id="PS51440">
    <property type="entry name" value="TIM_2"/>
    <property type="match status" value="1"/>
</dbReference>
<proteinExistence type="inferred from homology"/>
<dbReference type="InterPro" id="IPR022896">
    <property type="entry name" value="TrioseP_Isoase_bac/euk"/>
</dbReference>
<organism evidence="9 10">
    <name type="scientific">Algisphaera agarilytica</name>
    <dbReference type="NCBI Taxonomy" id="1385975"/>
    <lineage>
        <taxon>Bacteria</taxon>
        <taxon>Pseudomonadati</taxon>
        <taxon>Planctomycetota</taxon>
        <taxon>Phycisphaerae</taxon>
        <taxon>Phycisphaerales</taxon>
        <taxon>Phycisphaeraceae</taxon>
        <taxon>Algisphaera</taxon>
    </lineage>
</organism>
<evidence type="ECO:0000256" key="6">
    <source>
        <dbReference type="ARBA" id="ARBA00023235"/>
    </source>
</evidence>
<dbReference type="PANTHER" id="PTHR21139:SF42">
    <property type="entry name" value="TRIOSEPHOSPHATE ISOMERASE"/>
    <property type="match status" value="1"/>
</dbReference>
<dbReference type="UniPathway" id="UPA00138"/>
<comment type="catalytic activity">
    <reaction evidence="7 8">
        <text>D-glyceraldehyde 3-phosphate = dihydroxyacetone phosphate</text>
        <dbReference type="Rhea" id="RHEA:18585"/>
        <dbReference type="ChEBI" id="CHEBI:57642"/>
        <dbReference type="ChEBI" id="CHEBI:59776"/>
        <dbReference type="EC" id="5.3.1.1"/>
    </reaction>
</comment>
<dbReference type="GO" id="GO:0019563">
    <property type="term" value="P:glycerol catabolic process"/>
    <property type="evidence" value="ECO:0007669"/>
    <property type="project" value="TreeGrafter"/>
</dbReference>
<dbReference type="InterPro" id="IPR020861">
    <property type="entry name" value="Triosephosphate_isomerase_AS"/>
</dbReference>
<comment type="function">
    <text evidence="7">Involved in the gluconeogenesis. Catalyzes stereospecifically the conversion of dihydroxyacetone phosphate (DHAP) to D-glyceraldehyde-3-phosphate (G3P).</text>
</comment>
<dbReference type="GO" id="GO:0004807">
    <property type="term" value="F:triose-phosphate isomerase activity"/>
    <property type="evidence" value="ECO:0007669"/>
    <property type="project" value="UniProtKB-UniRule"/>
</dbReference>
<dbReference type="EC" id="5.3.1.1" evidence="7 8"/>
<protein>
    <recommendedName>
        <fullName evidence="7 8">Triosephosphate isomerase</fullName>
        <shortName evidence="7">TIM</shortName>
        <shortName evidence="7">TPI</shortName>
        <ecNumber evidence="7 8">5.3.1.1</ecNumber>
    </recommendedName>
    <alternativeName>
        <fullName evidence="7">Triose-phosphate isomerase</fullName>
    </alternativeName>
</protein>
<keyword evidence="6 7" id="KW-0413">Isomerase</keyword>
<comment type="caution">
    <text evidence="9">The sequence shown here is derived from an EMBL/GenBank/DDBJ whole genome shotgun (WGS) entry which is preliminary data.</text>
</comment>
<dbReference type="UniPathway" id="UPA00109">
    <property type="reaction ID" value="UER00189"/>
</dbReference>
<dbReference type="GO" id="GO:0006094">
    <property type="term" value="P:gluconeogenesis"/>
    <property type="evidence" value="ECO:0007669"/>
    <property type="project" value="UniProtKB-UniRule"/>
</dbReference>
<dbReference type="FunFam" id="3.20.20.70:FF:000016">
    <property type="entry name" value="Triosephosphate isomerase"/>
    <property type="match status" value="1"/>
</dbReference>
<comment type="similarity">
    <text evidence="2 7 8">Belongs to the triosephosphate isomerase family.</text>
</comment>
<feature type="binding site" evidence="7">
    <location>
        <begin position="11"/>
        <end position="13"/>
    </location>
    <ligand>
        <name>substrate</name>
    </ligand>
</feature>
<dbReference type="Proteomes" id="UP000541810">
    <property type="component" value="Unassembled WGS sequence"/>
</dbReference>
<dbReference type="InterPro" id="IPR000652">
    <property type="entry name" value="Triosephosphate_isomerase"/>
</dbReference>
<dbReference type="RefSeq" id="WP_315852770.1">
    <property type="nucleotide sequence ID" value="NZ_JACHGY010000001.1"/>
</dbReference>
<feature type="active site" description="Proton acceptor" evidence="7">
    <location>
        <position position="170"/>
    </location>
</feature>
<evidence type="ECO:0000256" key="3">
    <source>
        <dbReference type="ARBA" id="ARBA00022432"/>
    </source>
</evidence>
<name>A0A7X0H8H4_9BACT</name>
<evidence type="ECO:0000256" key="1">
    <source>
        <dbReference type="ARBA" id="ARBA00004680"/>
    </source>
</evidence>
<keyword evidence="5 7" id="KW-0324">Glycolysis</keyword>
<evidence type="ECO:0000313" key="10">
    <source>
        <dbReference type="Proteomes" id="UP000541810"/>
    </source>
</evidence>